<sequence>MVKLIIVTTGLPGSGKGTFAKVAEQLKIPVIVMGDIVRSEVVRRGLDLTPENIRRVALQLREEEGSIAVAKRVAEKIRGLESCAVVIDGVRSLDEVEVFRKLGKVVIISIEAPFEVRLGRVLKRGRVDDVSEEELRKRDELEISLGIDKVMRNAEIVIENVSTLQDFVDKSKRLLSELLRTYCY</sequence>
<dbReference type="Proteomes" id="UP000060778">
    <property type="component" value="Chromosome"/>
</dbReference>
<dbReference type="KEGG" id="iis:EYM_03040"/>
<accession>A0A0U3DVX9</accession>
<dbReference type="AlphaFoldDB" id="A0A0U3DVX9"/>
<dbReference type="STRING" id="940295.EYM_03040"/>
<evidence type="ECO:0008006" key="3">
    <source>
        <dbReference type="Google" id="ProtNLM"/>
    </source>
</evidence>
<dbReference type="OrthoDB" id="85381at2157"/>
<proteinExistence type="predicted"/>
<dbReference type="PANTHER" id="PTHR41930">
    <property type="entry name" value="UPF0200 PROTEIN MJ1399"/>
    <property type="match status" value="1"/>
</dbReference>
<evidence type="ECO:0000313" key="1">
    <source>
        <dbReference type="EMBL" id="ALU11610.1"/>
    </source>
</evidence>
<reference evidence="1 2" key="1">
    <citation type="submission" date="2013-11" db="EMBL/GenBank/DDBJ databases">
        <title>Comparative genomics of Ignicoccus.</title>
        <authorList>
            <person name="Podar M."/>
        </authorList>
    </citation>
    <scope>NUCLEOTIDE SEQUENCE [LARGE SCALE GENOMIC DNA]</scope>
    <source>
        <strain evidence="1 2">DSM 13165</strain>
    </source>
</reference>
<protein>
    <recommendedName>
        <fullName evidence="3">Dephospho-CoA kinase</fullName>
    </recommendedName>
</protein>
<name>A0A0U3DVX9_9CREN</name>
<dbReference type="SUPFAM" id="SSF52540">
    <property type="entry name" value="P-loop containing nucleoside triphosphate hydrolases"/>
    <property type="match status" value="1"/>
</dbReference>
<dbReference type="PATRIC" id="fig|940295.4.peg.593"/>
<keyword evidence="2" id="KW-1185">Reference proteome</keyword>
<dbReference type="GeneID" id="30680001"/>
<dbReference type="EMBL" id="CP006867">
    <property type="protein sequence ID" value="ALU11610.1"/>
    <property type="molecule type" value="Genomic_DNA"/>
</dbReference>
<organism evidence="1 2">
    <name type="scientific">Ignicoccus islandicus DSM 13165</name>
    <dbReference type="NCBI Taxonomy" id="940295"/>
    <lineage>
        <taxon>Archaea</taxon>
        <taxon>Thermoproteota</taxon>
        <taxon>Thermoprotei</taxon>
        <taxon>Desulfurococcales</taxon>
        <taxon>Desulfurococcaceae</taxon>
        <taxon>Ignicoccus</taxon>
    </lineage>
</organism>
<dbReference type="RefSeq" id="WP_217221092.1">
    <property type="nucleotide sequence ID" value="NZ_CP006867.1"/>
</dbReference>
<dbReference type="PANTHER" id="PTHR41930:SF1">
    <property type="entry name" value="DEPHOSPHO-COA KINASE"/>
    <property type="match status" value="1"/>
</dbReference>
<gene>
    <name evidence="1" type="ORF">EYM_03040</name>
</gene>
<dbReference type="InterPro" id="IPR027417">
    <property type="entry name" value="P-loop_NTPase"/>
</dbReference>
<dbReference type="Pfam" id="PF13207">
    <property type="entry name" value="AAA_17"/>
    <property type="match status" value="1"/>
</dbReference>
<evidence type="ECO:0000313" key="2">
    <source>
        <dbReference type="Proteomes" id="UP000060778"/>
    </source>
</evidence>
<dbReference type="Gene3D" id="3.40.50.300">
    <property type="entry name" value="P-loop containing nucleotide triphosphate hydrolases"/>
    <property type="match status" value="1"/>
</dbReference>